<feature type="compositionally biased region" description="Basic and acidic residues" evidence="1">
    <location>
        <begin position="125"/>
        <end position="143"/>
    </location>
</feature>
<proteinExistence type="predicted"/>
<sequence length="206" mass="23098">MEPQPQLLKHVLTALKYVSQICSGHVLVDRQYYRAQATSIPHSPKHTYKHNMPRGSEYSDEKRAAALIMFLIFKASHSDVEARTGVSKSAVRQMASRAHKAGVDRTSIEELIVFARTKPRKGRPRRDATDKPPKTTPRAREKVPQSLGSKEALDQTSGPVPPVQTTIDPISLPSGTEDLFEVIKSWNQRKEQAINASYLAMNKEQE</sequence>
<dbReference type="AlphaFoldDB" id="A0A4S8Y8X6"/>
<evidence type="ECO:0000313" key="2">
    <source>
        <dbReference type="EMBL" id="THW46477.1"/>
    </source>
</evidence>
<dbReference type="Proteomes" id="UP000310687">
    <property type="component" value="Unassembled WGS sequence"/>
</dbReference>
<gene>
    <name evidence="2" type="ORF">D6D22_03092</name>
</gene>
<evidence type="ECO:0000313" key="3">
    <source>
        <dbReference type="Proteomes" id="UP000310687"/>
    </source>
</evidence>
<accession>A0A4S8Y8X6</accession>
<feature type="compositionally biased region" description="Polar residues" evidence="1">
    <location>
        <begin position="154"/>
        <end position="168"/>
    </location>
</feature>
<reference evidence="2 3" key="1">
    <citation type="submission" date="2018-10" db="EMBL/GenBank/DDBJ databases">
        <title>Fifty Aureobasidium pullulans genomes reveal a recombining polyextremotolerant generalist.</title>
        <authorList>
            <person name="Gostincar C."/>
            <person name="Turk M."/>
            <person name="Zajc J."/>
            <person name="Gunde-Cimerman N."/>
        </authorList>
    </citation>
    <scope>NUCLEOTIDE SEQUENCE [LARGE SCALE GENOMIC DNA]</scope>
    <source>
        <strain evidence="2 3">EXF-11013</strain>
    </source>
</reference>
<feature type="region of interest" description="Disordered" evidence="1">
    <location>
        <begin position="117"/>
        <end position="174"/>
    </location>
</feature>
<evidence type="ECO:0000256" key="1">
    <source>
        <dbReference type="SAM" id="MobiDB-lite"/>
    </source>
</evidence>
<organism evidence="2 3">
    <name type="scientific">Aureobasidium pullulans</name>
    <name type="common">Black yeast</name>
    <name type="synonym">Pullularia pullulans</name>
    <dbReference type="NCBI Taxonomy" id="5580"/>
    <lineage>
        <taxon>Eukaryota</taxon>
        <taxon>Fungi</taxon>
        <taxon>Dikarya</taxon>
        <taxon>Ascomycota</taxon>
        <taxon>Pezizomycotina</taxon>
        <taxon>Dothideomycetes</taxon>
        <taxon>Dothideomycetidae</taxon>
        <taxon>Dothideales</taxon>
        <taxon>Saccotheciaceae</taxon>
        <taxon>Aureobasidium</taxon>
    </lineage>
</organism>
<protein>
    <submittedName>
        <fullName evidence="2">Uncharacterized protein</fullName>
    </submittedName>
</protein>
<dbReference type="EMBL" id="QZAL01000028">
    <property type="protein sequence ID" value="THW46477.1"/>
    <property type="molecule type" value="Genomic_DNA"/>
</dbReference>
<comment type="caution">
    <text evidence="2">The sequence shown here is derived from an EMBL/GenBank/DDBJ whole genome shotgun (WGS) entry which is preliminary data.</text>
</comment>
<name>A0A4S8Y8X6_AURPU</name>